<evidence type="ECO:0000313" key="3">
    <source>
        <dbReference type="Proteomes" id="UP000295674"/>
    </source>
</evidence>
<dbReference type="InterPro" id="IPR009799">
    <property type="entry name" value="EthD_dom"/>
</dbReference>
<dbReference type="SUPFAM" id="SSF54909">
    <property type="entry name" value="Dimeric alpha+beta barrel"/>
    <property type="match status" value="1"/>
</dbReference>
<evidence type="ECO:0000313" key="2">
    <source>
        <dbReference type="EMBL" id="TDD06363.1"/>
    </source>
</evidence>
<keyword evidence="3" id="KW-1185">Reference proteome</keyword>
<dbReference type="RefSeq" id="WP_132674345.1">
    <property type="nucleotide sequence ID" value="NZ_SMKS01000017.1"/>
</dbReference>
<dbReference type="Gene3D" id="3.30.70.100">
    <property type="match status" value="1"/>
</dbReference>
<dbReference type="Pfam" id="PF07110">
    <property type="entry name" value="EthD"/>
    <property type="match status" value="1"/>
</dbReference>
<dbReference type="OrthoDB" id="3535638at2"/>
<sequence>MSVKIVAMLKALPGLSREDFLTYWQQEHPALVWQLPGLRTYRQNPAIEHRKSWPYDGMAELYFDTVDDVRTAFASPQAEPLHEHEQHFLDTIDWFIATETTVEPVGETGTVR</sequence>
<feature type="domain" description="EthD" evidence="1">
    <location>
        <begin position="13"/>
        <end position="91"/>
    </location>
</feature>
<organism evidence="2 3">
    <name type="scientific">Saccharopolyspora terrae</name>
    <dbReference type="NCBI Taxonomy" id="2530384"/>
    <lineage>
        <taxon>Bacteria</taxon>
        <taxon>Bacillati</taxon>
        <taxon>Actinomycetota</taxon>
        <taxon>Actinomycetes</taxon>
        <taxon>Pseudonocardiales</taxon>
        <taxon>Pseudonocardiaceae</taxon>
        <taxon>Saccharopolyspora</taxon>
    </lineage>
</organism>
<protein>
    <submittedName>
        <fullName evidence="2">EthD family reductase</fullName>
    </submittedName>
</protein>
<dbReference type="InterPro" id="IPR011008">
    <property type="entry name" value="Dimeric_a/b-barrel"/>
</dbReference>
<comment type="caution">
    <text evidence="2">The sequence shown here is derived from an EMBL/GenBank/DDBJ whole genome shotgun (WGS) entry which is preliminary data.</text>
</comment>
<accession>A0A4R4VSY9</accession>
<name>A0A4R4VSY9_9PSEU</name>
<proteinExistence type="predicted"/>
<dbReference type="EMBL" id="SMKS01000017">
    <property type="protein sequence ID" value="TDD06363.1"/>
    <property type="molecule type" value="Genomic_DNA"/>
</dbReference>
<dbReference type="Proteomes" id="UP000295674">
    <property type="component" value="Unassembled WGS sequence"/>
</dbReference>
<evidence type="ECO:0000259" key="1">
    <source>
        <dbReference type="Pfam" id="PF07110"/>
    </source>
</evidence>
<dbReference type="NCBIfam" id="TIGR02118">
    <property type="entry name" value="EthD family reductase"/>
    <property type="match status" value="1"/>
</dbReference>
<gene>
    <name evidence="2" type="ORF">E1181_12755</name>
</gene>
<dbReference type="GO" id="GO:0016491">
    <property type="term" value="F:oxidoreductase activity"/>
    <property type="evidence" value="ECO:0007669"/>
    <property type="project" value="InterPro"/>
</dbReference>
<dbReference type="AlphaFoldDB" id="A0A4R4VSY9"/>
<reference evidence="2 3" key="1">
    <citation type="submission" date="2019-03" db="EMBL/GenBank/DDBJ databases">
        <title>Draft genome sequences of novel Actinobacteria.</title>
        <authorList>
            <person name="Sahin N."/>
            <person name="Ay H."/>
            <person name="Saygin H."/>
        </authorList>
    </citation>
    <scope>NUCLEOTIDE SEQUENCE [LARGE SCALE GENOMIC DNA]</scope>
    <source>
        <strain evidence="2 3">16K309</strain>
    </source>
</reference>